<accession>R9GTG3</accession>
<keyword evidence="9" id="KW-0418">Kinase</keyword>
<evidence type="ECO:0000256" key="7">
    <source>
        <dbReference type="SAM" id="Phobius"/>
    </source>
</evidence>
<dbReference type="STRING" id="1150600.ADIARSV_2056"/>
<dbReference type="InterPro" id="IPR019734">
    <property type="entry name" value="TPR_rpt"/>
</dbReference>
<keyword evidence="2" id="KW-0963">Cytoplasm</keyword>
<dbReference type="InterPro" id="IPR051476">
    <property type="entry name" value="Bac_ResReg_Asp_Phosphatase"/>
</dbReference>
<dbReference type="PANTHER" id="PTHR46630:SF1">
    <property type="entry name" value="TETRATRICOPEPTIDE REPEAT PROTEIN 29"/>
    <property type="match status" value="1"/>
</dbReference>
<keyword evidence="3" id="KW-0677">Repeat</keyword>
<keyword evidence="7" id="KW-0812">Transmembrane</keyword>
<evidence type="ECO:0000256" key="1">
    <source>
        <dbReference type="ARBA" id="ARBA00004496"/>
    </source>
</evidence>
<keyword evidence="6" id="KW-0175">Coiled coil</keyword>
<comment type="subcellular location">
    <subcellularLocation>
        <location evidence="1">Cytoplasm</location>
    </subcellularLocation>
</comment>
<dbReference type="Gene3D" id="1.25.40.10">
    <property type="entry name" value="Tetratricopeptide repeat domain"/>
    <property type="match status" value="2"/>
</dbReference>
<dbReference type="AlphaFoldDB" id="R9GTG3"/>
<dbReference type="EMBL" id="AQPN01000077">
    <property type="protein sequence ID" value="EOR94840.1"/>
    <property type="molecule type" value="Genomic_DNA"/>
</dbReference>
<evidence type="ECO:0000313" key="9">
    <source>
        <dbReference type="EMBL" id="EOR94840.1"/>
    </source>
</evidence>
<keyword evidence="7" id="KW-0472">Membrane</keyword>
<evidence type="ECO:0000256" key="5">
    <source>
        <dbReference type="ARBA" id="ARBA00038253"/>
    </source>
</evidence>
<feature type="coiled-coil region" evidence="6">
    <location>
        <begin position="363"/>
        <end position="390"/>
    </location>
</feature>
<protein>
    <submittedName>
        <fullName evidence="9">Sensor histidine kinase</fullName>
    </submittedName>
</protein>
<evidence type="ECO:0000256" key="6">
    <source>
        <dbReference type="SAM" id="Coils"/>
    </source>
</evidence>
<evidence type="ECO:0000256" key="8">
    <source>
        <dbReference type="SAM" id="SignalP"/>
    </source>
</evidence>
<comment type="caution">
    <text evidence="9">The sequence shown here is derived from an EMBL/GenBank/DDBJ whole genome shotgun (WGS) entry which is preliminary data.</text>
</comment>
<reference evidence="9 10" key="1">
    <citation type="journal article" date="2013" name="Genome Announc.">
        <title>Draft Genome Sequence of Arcticibacter svalbardensis Strain MN12-7T, a Member of the Family Sphingobacteriaceae Isolated from an Arctic Soil Sample.</title>
        <authorList>
            <person name="Shivaji S."/>
            <person name="Ara S."/>
            <person name="Prasad S."/>
            <person name="Manasa B.P."/>
            <person name="Begum Z."/>
            <person name="Singh A."/>
            <person name="Kumar Pinnaka A."/>
        </authorList>
    </citation>
    <scope>NUCLEOTIDE SEQUENCE [LARGE SCALE GENOMIC DNA]</scope>
    <source>
        <strain evidence="9 10">MN12-7</strain>
    </source>
</reference>
<dbReference type="RefSeq" id="WP_016195291.1">
    <property type="nucleotide sequence ID" value="NZ_AQPN01000077.1"/>
</dbReference>
<evidence type="ECO:0000256" key="3">
    <source>
        <dbReference type="ARBA" id="ARBA00022737"/>
    </source>
</evidence>
<evidence type="ECO:0000313" key="10">
    <source>
        <dbReference type="Proteomes" id="UP000014174"/>
    </source>
</evidence>
<dbReference type="eggNOG" id="COG0457">
    <property type="taxonomic scope" value="Bacteria"/>
</dbReference>
<dbReference type="GO" id="GO:0016301">
    <property type="term" value="F:kinase activity"/>
    <property type="evidence" value="ECO:0007669"/>
    <property type="project" value="UniProtKB-KW"/>
</dbReference>
<dbReference type="InterPro" id="IPR011990">
    <property type="entry name" value="TPR-like_helical_dom_sf"/>
</dbReference>
<feature type="chain" id="PRO_5004472283" evidence="8">
    <location>
        <begin position="22"/>
        <end position="474"/>
    </location>
</feature>
<name>R9GTG3_9SPHI</name>
<evidence type="ECO:0000256" key="2">
    <source>
        <dbReference type="ARBA" id="ARBA00022490"/>
    </source>
</evidence>
<organism evidence="9 10">
    <name type="scientific">Arcticibacter svalbardensis MN12-7</name>
    <dbReference type="NCBI Taxonomy" id="1150600"/>
    <lineage>
        <taxon>Bacteria</taxon>
        <taxon>Pseudomonadati</taxon>
        <taxon>Bacteroidota</taxon>
        <taxon>Sphingobacteriia</taxon>
        <taxon>Sphingobacteriales</taxon>
        <taxon>Sphingobacteriaceae</taxon>
        <taxon>Arcticibacter</taxon>
    </lineage>
</organism>
<keyword evidence="9" id="KW-0808">Transferase</keyword>
<keyword evidence="10" id="KW-1185">Reference proteome</keyword>
<keyword evidence="4" id="KW-0802">TPR repeat</keyword>
<dbReference type="SUPFAM" id="SSF48452">
    <property type="entry name" value="TPR-like"/>
    <property type="match status" value="1"/>
</dbReference>
<dbReference type="SMART" id="SM00028">
    <property type="entry name" value="TPR"/>
    <property type="match status" value="4"/>
</dbReference>
<comment type="similarity">
    <text evidence="5">Belongs to the Rap family.</text>
</comment>
<proteinExistence type="inferred from homology"/>
<keyword evidence="8" id="KW-0732">Signal</keyword>
<dbReference type="OrthoDB" id="978216at2"/>
<feature type="signal peptide" evidence="8">
    <location>
        <begin position="1"/>
        <end position="21"/>
    </location>
</feature>
<keyword evidence="7" id="KW-1133">Transmembrane helix</keyword>
<sequence length="474" mass="54688">MKLYYLLTISICFLSFSNSFSQENDSSKVDNLNSLGYNIRLTDPEQTIQYGEKALKLANTIHYSNGAAEAQRILGVGYFYIWKNEKALKFYLTSLSIFAKNNYEPGLAKVYNNIGNLYREVDSEMGLMYFNKSLILANKLNMSDLIAGLYMNIGIIYSRQHKFNLALKYLEKGYKIFSLLKNAVGITQALQNKGVIYFNLNQTDLAEKLLLEANRYSKENELNSTVASINLTLTSIYINKKEFIKAEAALNEGKAYTELVKDPKLLQDYTFRAFQLESKRKNYKQALVYLQDVYTQDSITFSNLESQKIGLLQEQQRHLEREKQTLILIERQKADRIIFWASAIVLFLLTALVLLLTFNVKKKNKTNKQLQSLNDEISLQRENLDRINHHLEEIITERTRDLQIKNSKLSAYSSHLSHQIRSPIATMKGLMLLEEDKLIGSEEFIEEVGKCINDIDDKIKNININLHRLDNKGL</sequence>
<gene>
    <name evidence="9" type="ORF">ADIARSV_2056</name>
</gene>
<dbReference type="Proteomes" id="UP000014174">
    <property type="component" value="Unassembled WGS sequence"/>
</dbReference>
<feature type="transmembrane region" description="Helical" evidence="7">
    <location>
        <begin position="337"/>
        <end position="358"/>
    </location>
</feature>
<dbReference type="GO" id="GO:0005737">
    <property type="term" value="C:cytoplasm"/>
    <property type="evidence" value="ECO:0007669"/>
    <property type="project" value="UniProtKB-SubCell"/>
</dbReference>
<dbReference type="PANTHER" id="PTHR46630">
    <property type="entry name" value="TETRATRICOPEPTIDE REPEAT PROTEIN 29"/>
    <property type="match status" value="1"/>
</dbReference>
<evidence type="ECO:0000256" key="4">
    <source>
        <dbReference type="ARBA" id="ARBA00022803"/>
    </source>
</evidence>